<feature type="compositionally biased region" description="Polar residues" evidence="1">
    <location>
        <begin position="134"/>
        <end position="144"/>
    </location>
</feature>
<name>A0ABY8H061_9BURK</name>
<reference evidence="2 3" key="1">
    <citation type="submission" date="2023-03" db="EMBL/GenBank/DDBJ databases">
        <title>Achromobacter spanius LIG8.</title>
        <authorList>
            <person name="Shrestha S."/>
        </authorList>
    </citation>
    <scope>NUCLEOTIDE SEQUENCE [LARGE SCALE GENOMIC DNA]</scope>
    <source>
        <strain evidence="2 3">LIG8</strain>
    </source>
</reference>
<dbReference type="EMBL" id="CP121261">
    <property type="protein sequence ID" value="WFP10367.1"/>
    <property type="molecule type" value="Genomic_DNA"/>
</dbReference>
<evidence type="ECO:0000256" key="1">
    <source>
        <dbReference type="SAM" id="MobiDB-lite"/>
    </source>
</evidence>
<gene>
    <name evidence="2" type="ORF">P8T11_11010</name>
</gene>
<dbReference type="InterPro" id="IPR010781">
    <property type="entry name" value="DUF1376"/>
</dbReference>
<dbReference type="Pfam" id="PF07120">
    <property type="entry name" value="DUF1376"/>
    <property type="match status" value="1"/>
</dbReference>
<dbReference type="RefSeq" id="WP_268081913.1">
    <property type="nucleotide sequence ID" value="NZ_CP106885.1"/>
</dbReference>
<organism evidence="2 3">
    <name type="scientific">Achromobacter spanius</name>
    <dbReference type="NCBI Taxonomy" id="217203"/>
    <lineage>
        <taxon>Bacteria</taxon>
        <taxon>Pseudomonadati</taxon>
        <taxon>Pseudomonadota</taxon>
        <taxon>Betaproteobacteria</taxon>
        <taxon>Burkholderiales</taxon>
        <taxon>Alcaligenaceae</taxon>
        <taxon>Achromobacter</taxon>
    </lineage>
</organism>
<evidence type="ECO:0000313" key="2">
    <source>
        <dbReference type="EMBL" id="WFP10367.1"/>
    </source>
</evidence>
<feature type="region of interest" description="Disordered" evidence="1">
    <location>
        <begin position="131"/>
        <end position="169"/>
    </location>
</feature>
<protein>
    <submittedName>
        <fullName evidence="2">YdaU family protein</fullName>
    </submittedName>
</protein>
<evidence type="ECO:0000313" key="3">
    <source>
        <dbReference type="Proteomes" id="UP001214170"/>
    </source>
</evidence>
<keyword evidence="3" id="KW-1185">Reference proteome</keyword>
<accession>A0ABY8H061</accession>
<proteinExistence type="predicted"/>
<sequence>MNYYPHHIGDFNSATRHLTRIERSVYRDLIELYYDTEAPLCGDVDKLCRLLIARSDEEQAAVVQVLGEFFVDTEQGWRHARCDAEIARYHGNKEAKSAAGKASAAKRARLACRPVKAAEDVAENVALEAAQQDGAAQQPLNTRATNHEPEPGTQSQKKKEPGPCKRNAGFDATGVALPEWLDRADWVSWVVDRKARKKPITEEGARRQLQQLAGYRAEGIAACEVIAHSIASGYLGLYPPRDRPRIAASSRAGQRADWSSELRSVLAEGRVRGEIDMGVIDASR</sequence>
<dbReference type="Proteomes" id="UP001214170">
    <property type="component" value="Chromosome"/>
</dbReference>